<feature type="domain" description="Lipoyl-binding" evidence="9">
    <location>
        <begin position="4"/>
        <end position="72"/>
    </location>
</feature>
<feature type="region of interest" description="Disordered" evidence="7">
    <location>
        <begin position="81"/>
        <end position="102"/>
    </location>
</feature>
<keyword evidence="11" id="KW-1185">Reference proteome</keyword>
<dbReference type="Pfam" id="PF00198">
    <property type="entry name" value="2-oxoacid_dh"/>
    <property type="match status" value="1"/>
</dbReference>
<dbReference type="InterPro" id="IPR000089">
    <property type="entry name" value="Biotin_lipoyl"/>
</dbReference>
<dbReference type="SUPFAM" id="SSF52777">
    <property type="entry name" value="CoA-dependent acyltransferases"/>
    <property type="match status" value="1"/>
</dbReference>
<evidence type="ECO:0000259" key="8">
    <source>
        <dbReference type="Pfam" id="PF00198"/>
    </source>
</evidence>
<dbReference type="EC" id="2.3.1.-" evidence="6"/>
<dbReference type="EMBL" id="CP073720">
    <property type="protein sequence ID" value="UWP80202.1"/>
    <property type="molecule type" value="Genomic_DNA"/>
</dbReference>
<dbReference type="Gene3D" id="2.40.50.100">
    <property type="match status" value="1"/>
</dbReference>
<evidence type="ECO:0000259" key="9">
    <source>
        <dbReference type="Pfam" id="PF00364"/>
    </source>
</evidence>
<evidence type="ECO:0000256" key="2">
    <source>
        <dbReference type="ARBA" id="ARBA00007317"/>
    </source>
</evidence>
<protein>
    <recommendedName>
        <fullName evidence="6">Dihydrolipoamide acetyltransferase component of pyruvate dehydrogenase complex</fullName>
        <ecNumber evidence="6">2.3.1.-</ecNumber>
    </recommendedName>
</protein>
<evidence type="ECO:0000256" key="6">
    <source>
        <dbReference type="RuleBase" id="RU003423"/>
    </source>
</evidence>
<dbReference type="InterPro" id="IPR023213">
    <property type="entry name" value="CAT-like_dom_sf"/>
</dbReference>
<reference evidence="10" key="2">
    <citation type="submission" date="2022-09" db="EMBL/GenBank/DDBJ databases">
        <title>Biosynthetic gene clusters of Dactylosporangioum fulvum.</title>
        <authorList>
            <person name="Caradec T."/>
        </authorList>
    </citation>
    <scope>NUCLEOTIDE SEQUENCE</scope>
    <source>
        <strain evidence="10">NRRL B-16292</strain>
    </source>
</reference>
<dbReference type="PROSITE" id="PS00189">
    <property type="entry name" value="LIPOYL"/>
    <property type="match status" value="1"/>
</dbReference>
<dbReference type="Proteomes" id="UP001059617">
    <property type="component" value="Chromosome"/>
</dbReference>
<keyword evidence="4 6" id="KW-0450">Lipoyl</keyword>
<evidence type="ECO:0000313" key="10">
    <source>
        <dbReference type="EMBL" id="UWP80202.1"/>
    </source>
</evidence>
<evidence type="ECO:0000256" key="5">
    <source>
        <dbReference type="ARBA" id="ARBA00023315"/>
    </source>
</evidence>
<comment type="cofactor">
    <cofactor evidence="1 6">
        <name>(R)-lipoate</name>
        <dbReference type="ChEBI" id="CHEBI:83088"/>
    </cofactor>
</comment>
<dbReference type="InterPro" id="IPR003016">
    <property type="entry name" value="2-oxoA_DH_lipoyl-BS"/>
</dbReference>
<evidence type="ECO:0000313" key="11">
    <source>
        <dbReference type="Proteomes" id="UP001059617"/>
    </source>
</evidence>
<gene>
    <name evidence="10" type="ORF">Dfulv_34270</name>
</gene>
<accession>A0ABY5VSL2</accession>
<proteinExistence type="inferred from homology"/>
<dbReference type="InterPro" id="IPR050743">
    <property type="entry name" value="2-oxoacid_DH_E2_comp"/>
</dbReference>
<feature type="domain" description="2-oxoacid dehydrogenase acyltransferase catalytic" evidence="8">
    <location>
        <begin position="157"/>
        <end position="379"/>
    </location>
</feature>
<dbReference type="SUPFAM" id="SSF51230">
    <property type="entry name" value="Single hybrid motif"/>
    <property type="match status" value="1"/>
</dbReference>
<dbReference type="InterPro" id="IPR011053">
    <property type="entry name" value="Single_hybrid_motif"/>
</dbReference>
<name>A0ABY5VSL2_9ACTN</name>
<evidence type="ECO:0000256" key="3">
    <source>
        <dbReference type="ARBA" id="ARBA00022679"/>
    </source>
</evidence>
<dbReference type="InterPro" id="IPR001078">
    <property type="entry name" value="2-oxoacid_DH_actylTfrase"/>
</dbReference>
<evidence type="ECO:0000256" key="1">
    <source>
        <dbReference type="ARBA" id="ARBA00001938"/>
    </source>
</evidence>
<dbReference type="Pfam" id="PF00364">
    <property type="entry name" value="Biotin_lipoyl"/>
    <property type="match status" value="1"/>
</dbReference>
<keyword evidence="3 6" id="KW-0808">Transferase</keyword>
<sequence>MAEIAVPKLNNNDDSYLLLAWLAPDGQAVAAGAPVAEVETSKAVEELAAATGGVLRHRAATGAEITPGQVIALVDDPAVPAEAPVSRPTDASGASGASGPTITAPARARMAELGVDAERVVALGRPIIRRADIDALAGLVAAPAATSPPGATASAANERSVSLSRNQRAVARTVARSAATIPAAYTAMTIDVGAALDQAPKLARAVRRPVGLAELFVAAIGSVHAAQPMCFARLDDDGNTVHPSGAAHVGVTVDLGEGLYVPVVRDADTATIAEIARTLTRHRVTAASGTFRQSDLDGANITLTLHLDAHVSLAIPIVFPGQTCAVAVTAPRPELYLDDNGQPATRTVTQVGLAYDHRVINGREAAQFLAALHRALNETLTQTLQNPPHEEPR</sequence>
<comment type="similarity">
    <text evidence="2 6">Belongs to the 2-oxoacid dehydrogenase family.</text>
</comment>
<dbReference type="Gene3D" id="3.30.559.10">
    <property type="entry name" value="Chloramphenicol acetyltransferase-like domain"/>
    <property type="match status" value="1"/>
</dbReference>
<reference evidence="10" key="1">
    <citation type="submission" date="2021-04" db="EMBL/GenBank/DDBJ databases">
        <authorList>
            <person name="Hartkoorn R.C."/>
            <person name="Beaudoing E."/>
            <person name="Hot D."/>
        </authorList>
    </citation>
    <scope>NUCLEOTIDE SEQUENCE</scope>
    <source>
        <strain evidence="10">NRRL B-16292</strain>
    </source>
</reference>
<dbReference type="PANTHER" id="PTHR43178:SF5">
    <property type="entry name" value="LIPOAMIDE ACYLTRANSFERASE COMPONENT OF BRANCHED-CHAIN ALPHA-KETO ACID DEHYDROGENASE COMPLEX, MITOCHONDRIAL"/>
    <property type="match status" value="1"/>
</dbReference>
<dbReference type="PANTHER" id="PTHR43178">
    <property type="entry name" value="DIHYDROLIPOAMIDE ACETYLTRANSFERASE COMPONENT OF PYRUVATE DEHYDROGENASE COMPLEX"/>
    <property type="match status" value="1"/>
</dbReference>
<evidence type="ECO:0000256" key="4">
    <source>
        <dbReference type="ARBA" id="ARBA00022823"/>
    </source>
</evidence>
<dbReference type="CDD" id="cd06849">
    <property type="entry name" value="lipoyl_domain"/>
    <property type="match status" value="1"/>
</dbReference>
<keyword evidence="5 6" id="KW-0012">Acyltransferase</keyword>
<organism evidence="10 11">
    <name type="scientific">Dactylosporangium fulvum</name>
    <dbReference type="NCBI Taxonomy" id="53359"/>
    <lineage>
        <taxon>Bacteria</taxon>
        <taxon>Bacillati</taxon>
        <taxon>Actinomycetota</taxon>
        <taxon>Actinomycetes</taxon>
        <taxon>Micromonosporales</taxon>
        <taxon>Micromonosporaceae</taxon>
        <taxon>Dactylosporangium</taxon>
    </lineage>
</organism>
<dbReference type="RefSeq" id="WP_259857960.1">
    <property type="nucleotide sequence ID" value="NZ_BAAAST010000007.1"/>
</dbReference>
<evidence type="ECO:0000256" key="7">
    <source>
        <dbReference type="SAM" id="MobiDB-lite"/>
    </source>
</evidence>